<proteinExistence type="predicted"/>
<dbReference type="RefSeq" id="WP_062703578.1">
    <property type="nucleotide sequence ID" value="NZ_LJOD01000033.1"/>
</dbReference>
<reference evidence="2" key="2">
    <citation type="submission" date="2015-09" db="EMBL/GenBank/DDBJ databases">
        <title>Draft genome sequence of a multidrug-resistant Chryseobacterium indologenes isolate from Malaysia.</title>
        <authorList>
            <person name="Yu C.Y."/>
            <person name="Ang G.Y."/>
            <person name="Chan K.-G."/>
        </authorList>
    </citation>
    <scope>NUCLEOTIDE SEQUENCE [LARGE SCALE GENOMIC DNA]</scope>
    <source>
        <strain evidence="2">CI_885</strain>
    </source>
</reference>
<evidence type="ECO:0000313" key="2">
    <source>
        <dbReference type="Proteomes" id="UP000037953"/>
    </source>
</evidence>
<evidence type="ECO:0000313" key="1">
    <source>
        <dbReference type="EMBL" id="KPE49006.1"/>
    </source>
</evidence>
<name>A0A0N0ZRY8_CHRID</name>
<organism evidence="1 2">
    <name type="scientific">Chryseobacterium indologenes</name>
    <name type="common">Flavobacterium indologenes</name>
    <dbReference type="NCBI Taxonomy" id="253"/>
    <lineage>
        <taxon>Bacteria</taxon>
        <taxon>Pseudomonadati</taxon>
        <taxon>Bacteroidota</taxon>
        <taxon>Flavobacteriia</taxon>
        <taxon>Flavobacteriales</taxon>
        <taxon>Weeksellaceae</taxon>
        <taxon>Chryseobacterium group</taxon>
        <taxon>Chryseobacterium</taxon>
    </lineage>
</organism>
<dbReference type="Proteomes" id="UP000037953">
    <property type="component" value="Unassembled WGS sequence"/>
</dbReference>
<dbReference type="PATRIC" id="fig|253.9.peg.3229"/>
<accession>A0A0N0ZRY8</accession>
<protein>
    <recommendedName>
        <fullName evidence="3">Tetratricopeptide repeat protein</fullName>
    </recommendedName>
</protein>
<gene>
    <name evidence="1" type="ORF">AOB46_22385</name>
</gene>
<dbReference type="EMBL" id="LJOD01000033">
    <property type="protein sequence ID" value="KPE49006.1"/>
    <property type="molecule type" value="Genomic_DNA"/>
</dbReference>
<dbReference type="AlphaFoldDB" id="A0A0N0ZRY8"/>
<dbReference type="OrthoDB" id="1376788at2"/>
<evidence type="ECO:0008006" key="3">
    <source>
        <dbReference type="Google" id="ProtNLM"/>
    </source>
</evidence>
<comment type="caution">
    <text evidence="1">The sequence shown here is derived from an EMBL/GenBank/DDBJ whole genome shotgun (WGS) entry which is preliminary data.</text>
</comment>
<sequence>MEELKNRSLKGDTIAYERLQDIYFNNNYEEFLKYSHILSIKYNYKKAYYDTFEIVYISKGHNDNCIDYDLSCLKNNDRKIAVENLKKAIELRYEPAIETFCSYYNKNKMYPLPEIYDDKKIKLILVDYSCNKKE</sequence>
<reference evidence="1 2" key="1">
    <citation type="journal article" date="2015" name="Genom Data">
        <title>Draft genome sequence of a multidrug-resistant Chryseobacterium indologenes isolate from Malaysia.</title>
        <authorList>
            <person name="Yu C.Y."/>
            <person name="Ang G.Y."/>
            <person name="Cheng H.J."/>
            <person name="Cheong Y.M."/>
            <person name="Yin W.F."/>
            <person name="Chan K.G."/>
        </authorList>
    </citation>
    <scope>NUCLEOTIDE SEQUENCE [LARGE SCALE GENOMIC DNA]</scope>
    <source>
        <strain evidence="1 2">CI_885</strain>
    </source>
</reference>